<evidence type="ECO:0000256" key="2">
    <source>
        <dbReference type="ARBA" id="ARBA00009156"/>
    </source>
</evidence>
<keyword evidence="5" id="KW-0418">Kinase</keyword>
<name>A0AAW1SVD6_9CHLO</name>
<comment type="similarity">
    <text evidence="2">Belongs to the FGGY kinase family.</text>
</comment>
<dbReference type="AlphaFoldDB" id="A0AAW1SVD6"/>
<dbReference type="GO" id="GO:0005524">
    <property type="term" value="F:ATP binding"/>
    <property type="evidence" value="ECO:0007669"/>
    <property type="project" value="UniProtKB-KW"/>
</dbReference>
<gene>
    <name evidence="11" type="ORF">WJX84_004266</name>
</gene>
<evidence type="ECO:0000256" key="5">
    <source>
        <dbReference type="ARBA" id="ARBA00022777"/>
    </source>
</evidence>
<evidence type="ECO:0000256" key="6">
    <source>
        <dbReference type="ARBA" id="ARBA00022840"/>
    </source>
</evidence>
<keyword evidence="6" id="KW-0067">ATP-binding</keyword>
<dbReference type="PANTHER" id="PTHR10196">
    <property type="entry name" value="SUGAR KINASE"/>
    <property type="match status" value="1"/>
</dbReference>
<comment type="caution">
    <text evidence="11">The sequence shown here is derived from an EMBL/GenBank/DDBJ whole genome shotgun (WGS) entry which is preliminary data.</text>
</comment>
<evidence type="ECO:0000256" key="4">
    <source>
        <dbReference type="ARBA" id="ARBA00022741"/>
    </source>
</evidence>
<keyword evidence="3" id="KW-0808">Transferase</keyword>
<keyword evidence="12" id="KW-1185">Reference proteome</keyword>
<dbReference type="PANTHER" id="PTHR10196:SF80">
    <property type="entry name" value="D-RIBULOSE KINASE"/>
    <property type="match status" value="1"/>
</dbReference>
<dbReference type="FunFam" id="3.30.420.40:FF:000180">
    <property type="entry name" value="D-ribulose kinase isoform X1"/>
    <property type="match status" value="1"/>
</dbReference>
<dbReference type="CDD" id="cd07783">
    <property type="entry name" value="ASKHA_NBD_FGGY_SePSK_AtXK1-like"/>
    <property type="match status" value="1"/>
</dbReference>
<comment type="catalytic activity">
    <reaction evidence="7">
        <text>D-ribulose + ATP = D-ribulose 5-phosphate + ADP + H(+)</text>
        <dbReference type="Rhea" id="RHEA:17601"/>
        <dbReference type="ChEBI" id="CHEBI:15378"/>
        <dbReference type="ChEBI" id="CHEBI:17173"/>
        <dbReference type="ChEBI" id="CHEBI:30616"/>
        <dbReference type="ChEBI" id="CHEBI:58121"/>
        <dbReference type="ChEBI" id="CHEBI:456216"/>
        <dbReference type="EC" id="2.7.1.47"/>
    </reaction>
</comment>
<dbReference type="SUPFAM" id="SSF53067">
    <property type="entry name" value="Actin-like ATPase domain"/>
    <property type="match status" value="2"/>
</dbReference>
<evidence type="ECO:0000259" key="10">
    <source>
        <dbReference type="Pfam" id="PF02782"/>
    </source>
</evidence>
<evidence type="ECO:0000256" key="8">
    <source>
        <dbReference type="ARBA" id="ARBA00066370"/>
    </source>
</evidence>
<dbReference type="EMBL" id="JALJOV010000943">
    <property type="protein sequence ID" value="KAK9858002.1"/>
    <property type="molecule type" value="Genomic_DNA"/>
</dbReference>
<dbReference type="GO" id="GO:0005829">
    <property type="term" value="C:cytosol"/>
    <property type="evidence" value="ECO:0007669"/>
    <property type="project" value="TreeGrafter"/>
</dbReference>
<dbReference type="GO" id="GO:0019150">
    <property type="term" value="F:D-ribulokinase activity"/>
    <property type="evidence" value="ECO:0007669"/>
    <property type="project" value="UniProtKB-EC"/>
</dbReference>
<evidence type="ECO:0000256" key="3">
    <source>
        <dbReference type="ARBA" id="ARBA00022679"/>
    </source>
</evidence>
<dbReference type="InterPro" id="IPR018485">
    <property type="entry name" value="FGGY_C"/>
</dbReference>
<dbReference type="Proteomes" id="UP001485043">
    <property type="component" value="Unassembled WGS sequence"/>
</dbReference>
<dbReference type="GO" id="GO:0004856">
    <property type="term" value="F:D-xylulokinase activity"/>
    <property type="evidence" value="ECO:0007669"/>
    <property type="project" value="TreeGrafter"/>
</dbReference>
<dbReference type="EC" id="2.7.1.47" evidence="8"/>
<evidence type="ECO:0000256" key="7">
    <source>
        <dbReference type="ARBA" id="ARBA00051146"/>
    </source>
</evidence>
<evidence type="ECO:0000256" key="1">
    <source>
        <dbReference type="ARBA" id="ARBA00001968"/>
    </source>
</evidence>
<keyword evidence="4" id="KW-0547">Nucleotide-binding</keyword>
<evidence type="ECO:0000256" key="9">
    <source>
        <dbReference type="ARBA" id="ARBA00072590"/>
    </source>
</evidence>
<dbReference type="GO" id="GO:0005997">
    <property type="term" value="P:xylulose metabolic process"/>
    <property type="evidence" value="ECO:0007669"/>
    <property type="project" value="TreeGrafter"/>
</dbReference>
<comment type="cofactor">
    <cofactor evidence="1">
        <name>a divalent metal cation</name>
        <dbReference type="ChEBI" id="CHEBI:60240"/>
    </cofactor>
</comment>
<protein>
    <recommendedName>
        <fullName evidence="9">D-ribulose kinase</fullName>
        <ecNumber evidence="8">2.7.1.47</ecNumber>
    </recommendedName>
</protein>
<accession>A0AAW1SVD6</accession>
<evidence type="ECO:0000313" key="12">
    <source>
        <dbReference type="Proteomes" id="UP001485043"/>
    </source>
</evidence>
<dbReference type="Gene3D" id="3.30.420.40">
    <property type="match status" value="2"/>
</dbReference>
<proteinExistence type="inferred from homology"/>
<feature type="domain" description="Carbohydrate kinase FGGY C-terminal" evidence="10">
    <location>
        <begin position="323"/>
        <end position="467"/>
    </location>
</feature>
<sequence length="493" mass="52764">MSERNDCAIAPARYRQAGNAAMVGFEAALHRCIFASDRDTGGAPLLLHKALLDLECKKRRSRAHVVQEDGKLEADFRQEYKESAHLDWADAWQTALWQLLGQLSAVDRSRIGALAIDGTSSTCMLVNQNTLEVLSAPQLYNASQPPSSVQAVKDIAPGGHTATASTSALCKMVTWHHSGTWQTAEVERKRPCLLHQADWLAALLHGQTRHSDWNNALKLGFDPGLPGYPEWLLSQPYAGLLPRHVHAPGHAITTITAETAARTGLPADCLVCAGTTDSNAAFIAAGVSEPGEAVTSLGSTFAVKLLSESRVDNADYGIYSHRLGDGWLVGGASNTGGAVLKQYFNSAQLVELSGRINASLPSPLDYYPLTSPGERFPINDPNLQPRLTPRPDDDADFLHGLLEGVANVEAQAYRRLQQLGATPLTKVLTAGGGAANSKWTHIRSRVLGVPVETSPHGEAAHGAALLAQQGFHEHKRAHARTTCLNPRGGGGVL</sequence>
<reference evidence="11 12" key="1">
    <citation type="journal article" date="2024" name="Nat. Commun.">
        <title>Phylogenomics reveals the evolutionary origins of lichenization in chlorophyte algae.</title>
        <authorList>
            <person name="Puginier C."/>
            <person name="Libourel C."/>
            <person name="Otte J."/>
            <person name="Skaloud P."/>
            <person name="Haon M."/>
            <person name="Grisel S."/>
            <person name="Petersen M."/>
            <person name="Berrin J.G."/>
            <person name="Delaux P.M."/>
            <person name="Dal Grande F."/>
            <person name="Keller J."/>
        </authorList>
    </citation>
    <scope>NUCLEOTIDE SEQUENCE [LARGE SCALE GENOMIC DNA]</scope>
    <source>
        <strain evidence="11 12">SAG 2523</strain>
    </source>
</reference>
<evidence type="ECO:0000313" key="11">
    <source>
        <dbReference type="EMBL" id="KAK9858002.1"/>
    </source>
</evidence>
<dbReference type="InterPro" id="IPR043129">
    <property type="entry name" value="ATPase_NBD"/>
</dbReference>
<organism evidence="11 12">
    <name type="scientific">Apatococcus fuscideae</name>
    <dbReference type="NCBI Taxonomy" id="2026836"/>
    <lineage>
        <taxon>Eukaryota</taxon>
        <taxon>Viridiplantae</taxon>
        <taxon>Chlorophyta</taxon>
        <taxon>core chlorophytes</taxon>
        <taxon>Trebouxiophyceae</taxon>
        <taxon>Chlorellales</taxon>
        <taxon>Chlorellaceae</taxon>
        <taxon>Apatococcus</taxon>
    </lineage>
</organism>
<dbReference type="Pfam" id="PF02782">
    <property type="entry name" value="FGGY_C"/>
    <property type="match status" value="1"/>
</dbReference>